<comment type="function">
    <text evidence="7">Involved in coproporphyrin-dependent heme b biosynthesis. Catalyzes the insertion of ferrous iron into coproporphyrin III to form Fe-coproporphyrin III.</text>
</comment>
<dbReference type="UniPathway" id="UPA00252"/>
<dbReference type="InterPro" id="IPR033644">
    <property type="entry name" value="Ferrochelatase_C"/>
</dbReference>
<feature type="binding site" evidence="7">
    <location>
        <position position="285"/>
    </location>
    <ligand>
        <name>Fe(2+)</name>
        <dbReference type="ChEBI" id="CHEBI:29033"/>
    </ligand>
</feature>
<dbReference type="InterPro" id="IPR001015">
    <property type="entry name" value="Ferrochelatase"/>
</dbReference>
<dbReference type="NCBIfam" id="TIGR00109">
    <property type="entry name" value="hemH"/>
    <property type="match status" value="1"/>
</dbReference>
<protein>
    <recommendedName>
        <fullName evidence="7">Coproporphyrin III ferrochelatase</fullName>
        <ecNumber evidence="7">4.99.1.9</ecNumber>
    </recommendedName>
</protein>
<evidence type="ECO:0000256" key="8">
    <source>
        <dbReference type="RuleBase" id="RU004185"/>
    </source>
</evidence>
<proteinExistence type="inferred from homology"/>
<dbReference type="HAMAP" id="MF_00323">
    <property type="entry name" value="Ferrochelatase"/>
    <property type="match status" value="1"/>
</dbReference>
<keyword evidence="5 7" id="KW-0627">Porphyrin biosynthesis</keyword>
<dbReference type="GO" id="GO:0046872">
    <property type="term" value="F:metal ion binding"/>
    <property type="evidence" value="ECO:0007669"/>
    <property type="project" value="UniProtKB-KW"/>
</dbReference>
<dbReference type="RefSeq" id="WP_075361237.1">
    <property type="nucleotide sequence ID" value="NZ_MPDM01000003.1"/>
</dbReference>
<keyword evidence="2 7" id="KW-0408">Iron</keyword>
<evidence type="ECO:0000256" key="1">
    <source>
        <dbReference type="ARBA" id="ARBA00004744"/>
    </source>
</evidence>
<dbReference type="GO" id="GO:0006783">
    <property type="term" value="P:heme biosynthetic process"/>
    <property type="evidence" value="ECO:0007669"/>
    <property type="project" value="UniProtKB-UniRule"/>
</dbReference>
<sequence length="332" mass="37283">MARSTVPEVNGSEGIIVVALGSPLEPTEAAIRDFLREFLSDPRVVDFPRLLWLPILHGPLLRKRPREVLSQYEAIWTSEGSPLRAITSSQVQYLRNLLPHARVEEAYQYGSPNLVDVYRELASECNHITVLPTYPQYAPVTVESVLDRVNWGVQAAKSEGNDTPHLTALSWPTLPSYVNWYVGEIKRELAEEPVDAVIFSWHGVPKRKAHNPIEYQGQCHSTAIAIMEELHKQGVDVYWEETFQSKFGPGKWLEPATIDRMAQLPAEGKRKILVVNPGFFADCLETIYEMDSLNAEQFHQAGGEAFRRLAPPDGQQGAHMLAELYASLCPKG</sequence>
<comment type="pathway">
    <text evidence="1 7">Porphyrin-containing compound metabolism; protoheme biosynthesis.</text>
</comment>
<dbReference type="EMBL" id="MPDM01000003">
    <property type="protein sequence ID" value="OKL49913.1"/>
    <property type="molecule type" value="Genomic_DNA"/>
</dbReference>
<evidence type="ECO:0000313" key="9">
    <source>
        <dbReference type="EMBL" id="OKL49913.1"/>
    </source>
</evidence>
<comment type="caution">
    <text evidence="7">Lacks conserved residue(s) required for the propagation of feature annotation.</text>
</comment>
<dbReference type="GO" id="GO:0004325">
    <property type="term" value="F:ferrochelatase activity"/>
    <property type="evidence" value="ECO:0007669"/>
    <property type="project" value="UniProtKB-UniRule"/>
</dbReference>
<dbReference type="STRING" id="156892.BM477_03125"/>
<keyword evidence="3 7" id="KW-0350">Heme biosynthesis</keyword>
<organism evidence="9 10">
    <name type="scientific">Boudabousia marimammalium</name>
    <dbReference type="NCBI Taxonomy" id="156892"/>
    <lineage>
        <taxon>Bacteria</taxon>
        <taxon>Bacillati</taxon>
        <taxon>Actinomycetota</taxon>
        <taxon>Actinomycetes</taxon>
        <taxon>Actinomycetales</taxon>
        <taxon>Actinomycetaceae</taxon>
        <taxon>Boudabousia</taxon>
    </lineage>
</organism>
<dbReference type="Gene3D" id="3.40.50.1400">
    <property type="match status" value="2"/>
</dbReference>
<keyword evidence="7" id="KW-0963">Cytoplasm</keyword>
<evidence type="ECO:0000256" key="3">
    <source>
        <dbReference type="ARBA" id="ARBA00023133"/>
    </source>
</evidence>
<dbReference type="EC" id="4.99.1.9" evidence="7"/>
<gene>
    <name evidence="7" type="primary">cpfC</name>
    <name evidence="9" type="ORF">BM477_03125</name>
</gene>
<evidence type="ECO:0000256" key="2">
    <source>
        <dbReference type="ARBA" id="ARBA00023004"/>
    </source>
</evidence>
<dbReference type="Pfam" id="PF00762">
    <property type="entry name" value="Ferrochelatase"/>
    <property type="match status" value="1"/>
</dbReference>
<dbReference type="OrthoDB" id="9776380at2"/>
<keyword evidence="10" id="KW-1185">Reference proteome</keyword>
<keyword evidence="7" id="KW-0479">Metal-binding</keyword>
<name>A0A1Q5PQZ1_9ACTO</name>
<dbReference type="AlphaFoldDB" id="A0A1Q5PQZ1"/>
<evidence type="ECO:0000256" key="5">
    <source>
        <dbReference type="ARBA" id="ARBA00023244"/>
    </source>
</evidence>
<comment type="similarity">
    <text evidence="7 8">Belongs to the ferrochelatase family.</text>
</comment>
<evidence type="ECO:0000256" key="4">
    <source>
        <dbReference type="ARBA" id="ARBA00023239"/>
    </source>
</evidence>
<comment type="subcellular location">
    <subcellularLocation>
        <location evidence="7">Cytoplasm</location>
    </subcellularLocation>
</comment>
<reference evidence="10" key="1">
    <citation type="submission" date="2016-11" db="EMBL/GenBank/DDBJ databases">
        <title>Actinomyces gypaetusis sp. nov. isolated from Gypaetus barbatus in Qinghai Tibet Plateau China.</title>
        <authorList>
            <person name="Meng X."/>
        </authorList>
    </citation>
    <scope>NUCLEOTIDE SEQUENCE [LARGE SCALE GENOMIC DNA]</scope>
    <source>
        <strain evidence="10">DSM 15383</strain>
    </source>
</reference>
<dbReference type="PANTHER" id="PTHR11108">
    <property type="entry name" value="FERROCHELATASE"/>
    <property type="match status" value="1"/>
</dbReference>
<evidence type="ECO:0000256" key="6">
    <source>
        <dbReference type="ARBA" id="ARBA00024536"/>
    </source>
</evidence>
<comment type="caution">
    <text evidence="9">The sequence shown here is derived from an EMBL/GenBank/DDBJ whole genome shotgun (WGS) entry which is preliminary data.</text>
</comment>
<dbReference type="GO" id="GO:0005737">
    <property type="term" value="C:cytoplasm"/>
    <property type="evidence" value="ECO:0007669"/>
    <property type="project" value="UniProtKB-SubCell"/>
</dbReference>
<dbReference type="PANTHER" id="PTHR11108:SF1">
    <property type="entry name" value="FERROCHELATASE, MITOCHONDRIAL"/>
    <property type="match status" value="1"/>
</dbReference>
<dbReference type="SUPFAM" id="SSF53800">
    <property type="entry name" value="Chelatase"/>
    <property type="match status" value="1"/>
</dbReference>
<dbReference type="CDD" id="cd03411">
    <property type="entry name" value="Ferrochelatase_N"/>
    <property type="match status" value="1"/>
</dbReference>
<dbReference type="InterPro" id="IPR033659">
    <property type="entry name" value="Ferrochelatase_N"/>
</dbReference>
<feature type="binding site" evidence="7">
    <location>
        <position position="202"/>
    </location>
    <ligand>
        <name>Fe(2+)</name>
        <dbReference type="ChEBI" id="CHEBI:29033"/>
    </ligand>
</feature>
<dbReference type="CDD" id="cd00419">
    <property type="entry name" value="Ferrochelatase_C"/>
    <property type="match status" value="1"/>
</dbReference>
<accession>A0A1Q5PQZ1</accession>
<dbReference type="Proteomes" id="UP000186465">
    <property type="component" value="Unassembled WGS sequence"/>
</dbReference>
<keyword evidence="4 7" id="KW-0456">Lyase</keyword>
<evidence type="ECO:0000313" key="10">
    <source>
        <dbReference type="Proteomes" id="UP000186465"/>
    </source>
</evidence>
<comment type="catalytic activity">
    <reaction evidence="6">
        <text>Fe-coproporphyrin III + 2 H(+) = coproporphyrin III + Fe(2+)</text>
        <dbReference type="Rhea" id="RHEA:49572"/>
        <dbReference type="ChEBI" id="CHEBI:15378"/>
        <dbReference type="ChEBI" id="CHEBI:29033"/>
        <dbReference type="ChEBI" id="CHEBI:68438"/>
        <dbReference type="ChEBI" id="CHEBI:131725"/>
        <dbReference type="EC" id="4.99.1.9"/>
    </reaction>
    <physiologicalReaction direction="right-to-left" evidence="6">
        <dbReference type="Rhea" id="RHEA:49574"/>
    </physiologicalReaction>
</comment>
<evidence type="ECO:0000256" key="7">
    <source>
        <dbReference type="HAMAP-Rule" id="MF_00323"/>
    </source>
</evidence>